<dbReference type="GO" id="GO:0033499">
    <property type="term" value="P:galactose catabolic process via UDP-galactose, Leloir pathway"/>
    <property type="evidence" value="ECO:0007669"/>
    <property type="project" value="TreeGrafter"/>
</dbReference>
<evidence type="ECO:0000313" key="14">
    <source>
        <dbReference type="Proteomes" id="UP001238973"/>
    </source>
</evidence>
<gene>
    <name evidence="13" type="primary">galE</name>
    <name evidence="13" type="ORF">QUF85_19860</name>
</gene>
<dbReference type="InterPro" id="IPR001509">
    <property type="entry name" value="Epimerase_deHydtase"/>
</dbReference>
<protein>
    <recommendedName>
        <fullName evidence="6 11">UDP-glucose 4-epimerase</fullName>
        <ecNumber evidence="5 11">5.1.3.2</ecNumber>
    </recommendedName>
</protein>
<dbReference type="RefSeq" id="WP_289350501.1">
    <property type="nucleotide sequence ID" value="NZ_JAUCFI010000003.1"/>
</dbReference>
<evidence type="ECO:0000259" key="12">
    <source>
        <dbReference type="Pfam" id="PF01370"/>
    </source>
</evidence>
<dbReference type="InterPro" id="IPR036291">
    <property type="entry name" value="NAD(P)-bd_dom_sf"/>
</dbReference>
<keyword evidence="8" id="KW-0299">Galactose metabolism</keyword>
<dbReference type="CDD" id="cd05247">
    <property type="entry name" value="UDP_G4E_1_SDR_e"/>
    <property type="match status" value="1"/>
</dbReference>
<keyword evidence="7 11" id="KW-0520">NAD</keyword>
<dbReference type="EMBL" id="JAUCFI010000003">
    <property type="protein sequence ID" value="MDM5285535.1"/>
    <property type="molecule type" value="Genomic_DNA"/>
</dbReference>
<dbReference type="NCBIfam" id="TIGR01179">
    <property type="entry name" value="galE"/>
    <property type="match status" value="1"/>
</dbReference>
<evidence type="ECO:0000256" key="4">
    <source>
        <dbReference type="ARBA" id="ARBA00007637"/>
    </source>
</evidence>
<keyword evidence="9 11" id="KW-0413">Isomerase</keyword>
<evidence type="ECO:0000256" key="3">
    <source>
        <dbReference type="ARBA" id="ARBA00004947"/>
    </source>
</evidence>
<dbReference type="Gene3D" id="3.90.25.10">
    <property type="entry name" value="UDP-galactose 4-epimerase, domain 1"/>
    <property type="match status" value="1"/>
</dbReference>
<reference evidence="13" key="1">
    <citation type="submission" date="2023-06" db="EMBL/GenBank/DDBJ databases">
        <title>Comparative genomics of Bacillaceae isolates and their secondary metabolite potential.</title>
        <authorList>
            <person name="Song L."/>
            <person name="Nielsen L.J."/>
            <person name="Mohite O."/>
            <person name="Xu X."/>
            <person name="Weber T."/>
            <person name="Kovacs A.T."/>
        </authorList>
    </citation>
    <scope>NUCLEOTIDE SEQUENCE</scope>
    <source>
        <strain evidence="13">G1S1</strain>
    </source>
</reference>
<dbReference type="GO" id="GO:0003978">
    <property type="term" value="F:UDP-glucose 4-epimerase activity"/>
    <property type="evidence" value="ECO:0007669"/>
    <property type="project" value="UniProtKB-UniRule"/>
</dbReference>
<dbReference type="EC" id="5.1.3.2" evidence="5 11"/>
<comment type="cofactor">
    <cofactor evidence="2 11">
        <name>NAD(+)</name>
        <dbReference type="ChEBI" id="CHEBI:57540"/>
    </cofactor>
</comment>
<evidence type="ECO:0000313" key="13">
    <source>
        <dbReference type="EMBL" id="MDM5285535.1"/>
    </source>
</evidence>
<dbReference type="Gene3D" id="3.40.50.720">
    <property type="entry name" value="NAD(P)-binding Rossmann-like Domain"/>
    <property type="match status" value="1"/>
</dbReference>
<comment type="catalytic activity">
    <reaction evidence="1 11">
        <text>UDP-alpha-D-glucose = UDP-alpha-D-galactose</text>
        <dbReference type="Rhea" id="RHEA:22168"/>
        <dbReference type="ChEBI" id="CHEBI:58885"/>
        <dbReference type="ChEBI" id="CHEBI:66914"/>
        <dbReference type="EC" id="5.1.3.2"/>
    </reaction>
</comment>
<organism evidence="13 14">
    <name type="scientific">Peribacillus frigoritolerans</name>
    <dbReference type="NCBI Taxonomy" id="450367"/>
    <lineage>
        <taxon>Bacteria</taxon>
        <taxon>Bacillati</taxon>
        <taxon>Bacillota</taxon>
        <taxon>Bacilli</taxon>
        <taxon>Bacillales</taxon>
        <taxon>Bacillaceae</taxon>
        <taxon>Peribacillus</taxon>
    </lineage>
</organism>
<proteinExistence type="inferred from homology"/>
<evidence type="ECO:0000256" key="6">
    <source>
        <dbReference type="ARBA" id="ARBA00018569"/>
    </source>
</evidence>
<evidence type="ECO:0000256" key="7">
    <source>
        <dbReference type="ARBA" id="ARBA00023027"/>
    </source>
</evidence>
<keyword evidence="10 11" id="KW-0119">Carbohydrate metabolism</keyword>
<comment type="pathway">
    <text evidence="3 11">Carbohydrate metabolism; galactose metabolism.</text>
</comment>
<comment type="caution">
    <text evidence="13">The sequence shown here is derived from an EMBL/GenBank/DDBJ whole genome shotgun (WGS) entry which is preliminary data.</text>
</comment>
<evidence type="ECO:0000256" key="10">
    <source>
        <dbReference type="ARBA" id="ARBA00023277"/>
    </source>
</evidence>
<evidence type="ECO:0000256" key="2">
    <source>
        <dbReference type="ARBA" id="ARBA00001911"/>
    </source>
</evidence>
<evidence type="ECO:0000256" key="1">
    <source>
        <dbReference type="ARBA" id="ARBA00000083"/>
    </source>
</evidence>
<evidence type="ECO:0000256" key="11">
    <source>
        <dbReference type="RuleBase" id="RU366046"/>
    </source>
</evidence>
<comment type="similarity">
    <text evidence="4 11">Belongs to the NAD(P)-dependent epimerase/dehydratase family.</text>
</comment>
<dbReference type="Pfam" id="PF01370">
    <property type="entry name" value="Epimerase"/>
    <property type="match status" value="1"/>
</dbReference>
<comment type="subunit">
    <text evidence="11">Homodimer.</text>
</comment>
<accession>A0AAJ1VDF4</accession>
<feature type="domain" description="NAD-dependent epimerase/dehydratase" evidence="12">
    <location>
        <begin position="3"/>
        <end position="251"/>
    </location>
</feature>
<dbReference type="SUPFAM" id="SSF51735">
    <property type="entry name" value="NAD(P)-binding Rossmann-fold domains"/>
    <property type="match status" value="1"/>
</dbReference>
<evidence type="ECO:0000256" key="9">
    <source>
        <dbReference type="ARBA" id="ARBA00023235"/>
    </source>
</evidence>
<dbReference type="PANTHER" id="PTHR43725:SF53">
    <property type="entry name" value="UDP-ARABINOSE 4-EPIMERASE 1"/>
    <property type="match status" value="1"/>
</dbReference>
<dbReference type="PANTHER" id="PTHR43725">
    <property type="entry name" value="UDP-GLUCOSE 4-EPIMERASE"/>
    <property type="match status" value="1"/>
</dbReference>
<dbReference type="Proteomes" id="UP001238973">
    <property type="component" value="Unassembled WGS sequence"/>
</dbReference>
<evidence type="ECO:0000256" key="5">
    <source>
        <dbReference type="ARBA" id="ARBA00013189"/>
    </source>
</evidence>
<evidence type="ECO:0000256" key="8">
    <source>
        <dbReference type="ARBA" id="ARBA00023144"/>
    </source>
</evidence>
<sequence>MAILVTGGAGYIGSHTVVELLNQGEEVVVVDNLRTGHEKAVSGGAIHIGDLQDEGFLNSVFKKYDIEAVIHFAASSLVGESVQEPLQYYENNLIASHTLVKVMLTHGVKKIVFSSTAATYGEPEQVPILEGDATKPTSPYGETKLAMENMFRWCDGSHGLKSVSLRYFNAAGAHPEGMIGEDHTPESHLIPIILQVALGQRAHIGIFGDDYPTEDGTCIRDYIHVMDLANAHWLALEHLRSKNESDVFNLGNGKGFSVKEVIETSRKVTGHPIPEVVSERRAGDPAILIASSEKAQTLLGWKPKYNNLEKIIETAWKWHEANPNGYQDK</sequence>
<name>A0AAJ1VDF4_9BACI</name>
<dbReference type="AlphaFoldDB" id="A0AAJ1VDF4"/>
<dbReference type="InterPro" id="IPR005886">
    <property type="entry name" value="UDP_G4E"/>
</dbReference>